<accession>A0A1G8XP83</accession>
<evidence type="ECO:0000256" key="1">
    <source>
        <dbReference type="SAM" id="SignalP"/>
    </source>
</evidence>
<feature type="chain" id="PRO_5011574955" description="DUF6970 domain-containing protein" evidence="1">
    <location>
        <begin position="20"/>
        <end position="116"/>
    </location>
</feature>
<dbReference type="EMBL" id="FNFO01000001">
    <property type="protein sequence ID" value="SDJ92256.1"/>
    <property type="molecule type" value="Genomic_DNA"/>
</dbReference>
<keyword evidence="1" id="KW-0732">Signal</keyword>
<proteinExistence type="predicted"/>
<dbReference type="AlphaFoldDB" id="A0A1G8XP83"/>
<dbReference type="PROSITE" id="PS51257">
    <property type="entry name" value="PROKAR_LIPOPROTEIN"/>
    <property type="match status" value="1"/>
</dbReference>
<keyword evidence="4" id="KW-1185">Reference proteome</keyword>
<protein>
    <recommendedName>
        <fullName evidence="2">DUF6970 domain-containing protein</fullName>
    </recommendedName>
</protein>
<evidence type="ECO:0000259" key="2">
    <source>
        <dbReference type="Pfam" id="PF22311"/>
    </source>
</evidence>
<dbReference type="Pfam" id="PF22311">
    <property type="entry name" value="DUF6970"/>
    <property type="match status" value="1"/>
</dbReference>
<feature type="domain" description="DUF6970" evidence="2">
    <location>
        <begin position="36"/>
        <end position="113"/>
    </location>
</feature>
<organism evidence="3 4">
    <name type="scientific">Catalinimonas alkaloidigena</name>
    <dbReference type="NCBI Taxonomy" id="1075417"/>
    <lineage>
        <taxon>Bacteria</taxon>
        <taxon>Pseudomonadati</taxon>
        <taxon>Bacteroidota</taxon>
        <taxon>Cytophagia</taxon>
        <taxon>Cytophagales</taxon>
        <taxon>Catalimonadaceae</taxon>
        <taxon>Catalinimonas</taxon>
    </lineage>
</organism>
<reference evidence="3 4" key="1">
    <citation type="submission" date="2016-10" db="EMBL/GenBank/DDBJ databases">
        <authorList>
            <person name="de Groot N.N."/>
        </authorList>
    </citation>
    <scope>NUCLEOTIDE SEQUENCE [LARGE SCALE GENOMIC DNA]</scope>
    <source>
        <strain evidence="3 4">DSM 25186</strain>
    </source>
</reference>
<evidence type="ECO:0000313" key="4">
    <source>
        <dbReference type="Proteomes" id="UP000198510"/>
    </source>
</evidence>
<sequence>MKCCCVYAVVFLLLFGGCAAEKLERGTPACVQAKIQEILREDVWNPPAKVYRYTYRGQTVYFIPQRCCDIPSVLLDENCTPLCAPDGGFTGKGDGQCADFFETRTDEALIWEDPRP</sequence>
<evidence type="ECO:0000313" key="3">
    <source>
        <dbReference type="EMBL" id="SDJ92256.1"/>
    </source>
</evidence>
<gene>
    <name evidence="3" type="ORF">SAMN05421823_101430</name>
</gene>
<dbReference type="Proteomes" id="UP000198510">
    <property type="component" value="Unassembled WGS sequence"/>
</dbReference>
<name>A0A1G8XP83_9BACT</name>
<feature type="signal peptide" evidence="1">
    <location>
        <begin position="1"/>
        <end position="19"/>
    </location>
</feature>
<dbReference type="InterPro" id="IPR054243">
    <property type="entry name" value="DUF6970"/>
</dbReference>